<evidence type="ECO:0000313" key="4">
    <source>
        <dbReference type="Proteomes" id="UP000077069"/>
    </source>
</evidence>
<keyword evidence="2" id="KW-0732">Signal</keyword>
<evidence type="ECO:0000256" key="1">
    <source>
        <dbReference type="SAM" id="MobiDB-lite"/>
    </source>
</evidence>
<dbReference type="InParanoid" id="A0A177CZ77"/>
<gene>
    <name evidence="3" type="ORF">CC84DRAFT_1211606</name>
</gene>
<feature type="signal peptide" evidence="2">
    <location>
        <begin position="1"/>
        <end position="20"/>
    </location>
</feature>
<dbReference type="AlphaFoldDB" id="A0A177CZ77"/>
<proteinExistence type="predicted"/>
<evidence type="ECO:0000256" key="2">
    <source>
        <dbReference type="SAM" id="SignalP"/>
    </source>
</evidence>
<name>A0A177CZ77_9PLEO</name>
<feature type="compositionally biased region" description="Basic and acidic residues" evidence="1">
    <location>
        <begin position="32"/>
        <end position="49"/>
    </location>
</feature>
<evidence type="ECO:0000313" key="3">
    <source>
        <dbReference type="EMBL" id="OAG11989.1"/>
    </source>
</evidence>
<reference evidence="3 4" key="1">
    <citation type="submission" date="2016-05" db="EMBL/GenBank/DDBJ databases">
        <title>Comparative analysis of secretome profiles of manganese(II)-oxidizing ascomycete fungi.</title>
        <authorList>
            <consortium name="DOE Joint Genome Institute"/>
            <person name="Zeiner C.A."/>
            <person name="Purvine S.O."/>
            <person name="Zink E.M."/>
            <person name="Wu S."/>
            <person name="Pasa-Tolic L."/>
            <person name="Chaput D.L."/>
            <person name="Haridas S."/>
            <person name="Grigoriev I.V."/>
            <person name="Santelli C.M."/>
            <person name="Hansel C.M."/>
        </authorList>
    </citation>
    <scope>NUCLEOTIDE SEQUENCE [LARGE SCALE GENOMIC DNA]</scope>
    <source>
        <strain evidence="3 4">AP3s5-JAC2a</strain>
    </source>
</reference>
<dbReference type="RefSeq" id="XP_018042354.1">
    <property type="nucleotide sequence ID" value="XM_018182390.1"/>
</dbReference>
<sequence length="190" mass="20948">MNFNLAPLSTLIGLATAALASEADPQSTPPTRRLEREPRRADTPKDSWKRQYNKGAIPQTPPEPGFEAASNVHVRFETIDTTETHQIVLPRACIRGQSAVVGSRKEIRDGKASKSSFFAQEDLALEKGKEKPDTSNCRDKYVTRFVFKNGVPELADGESGKIQLPDETQFMLQVVVSDVTEFGFDALPKG</sequence>
<dbReference type="GeneID" id="28765876"/>
<accession>A0A177CZ77</accession>
<organism evidence="3 4">
    <name type="scientific">Paraphaeosphaeria sporulosa</name>
    <dbReference type="NCBI Taxonomy" id="1460663"/>
    <lineage>
        <taxon>Eukaryota</taxon>
        <taxon>Fungi</taxon>
        <taxon>Dikarya</taxon>
        <taxon>Ascomycota</taxon>
        <taxon>Pezizomycotina</taxon>
        <taxon>Dothideomycetes</taxon>
        <taxon>Pleosporomycetidae</taxon>
        <taxon>Pleosporales</taxon>
        <taxon>Massarineae</taxon>
        <taxon>Didymosphaeriaceae</taxon>
        <taxon>Paraphaeosphaeria</taxon>
    </lineage>
</organism>
<dbReference type="OrthoDB" id="3792083at2759"/>
<evidence type="ECO:0008006" key="5">
    <source>
        <dbReference type="Google" id="ProtNLM"/>
    </source>
</evidence>
<protein>
    <recommendedName>
        <fullName evidence="5">Ubiquitin 3 binding protein But2 C-terminal domain-containing protein</fullName>
    </recommendedName>
</protein>
<feature type="chain" id="PRO_5008058781" description="Ubiquitin 3 binding protein But2 C-terminal domain-containing protein" evidence="2">
    <location>
        <begin position="21"/>
        <end position="190"/>
    </location>
</feature>
<dbReference type="Proteomes" id="UP000077069">
    <property type="component" value="Unassembled WGS sequence"/>
</dbReference>
<feature type="region of interest" description="Disordered" evidence="1">
    <location>
        <begin position="19"/>
        <end position="66"/>
    </location>
</feature>
<keyword evidence="4" id="KW-1185">Reference proteome</keyword>
<dbReference type="EMBL" id="KV441548">
    <property type="protein sequence ID" value="OAG11989.1"/>
    <property type="molecule type" value="Genomic_DNA"/>
</dbReference>